<evidence type="ECO:0000256" key="1">
    <source>
        <dbReference type="ARBA" id="ARBA00008857"/>
    </source>
</evidence>
<comment type="similarity">
    <text evidence="1">Belongs to the 'phage' integrase family.</text>
</comment>
<evidence type="ECO:0000256" key="4">
    <source>
        <dbReference type="ARBA" id="ARBA00023172"/>
    </source>
</evidence>
<feature type="domain" description="Tyr recombinase" evidence="6">
    <location>
        <begin position="204"/>
        <end position="380"/>
    </location>
</feature>
<dbReference type="InterPro" id="IPR050808">
    <property type="entry name" value="Phage_Integrase"/>
</dbReference>
<feature type="region of interest" description="Disordered" evidence="5">
    <location>
        <begin position="180"/>
        <end position="199"/>
    </location>
</feature>
<dbReference type="InterPro" id="IPR053876">
    <property type="entry name" value="Phage_int_M"/>
</dbReference>
<dbReference type="Pfam" id="PF13356">
    <property type="entry name" value="Arm-DNA-bind_3"/>
    <property type="match status" value="1"/>
</dbReference>
<keyword evidence="4" id="KW-0233">DNA recombination</keyword>
<dbReference type="RefSeq" id="WP_189620779.1">
    <property type="nucleotide sequence ID" value="NZ_BMZA01000004.1"/>
</dbReference>
<evidence type="ECO:0000256" key="3">
    <source>
        <dbReference type="ARBA" id="ARBA00023125"/>
    </source>
</evidence>
<dbReference type="GO" id="GO:0003677">
    <property type="term" value="F:DNA binding"/>
    <property type="evidence" value="ECO:0007669"/>
    <property type="project" value="UniProtKB-KW"/>
</dbReference>
<evidence type="ECO:0000313" key="8">
    <source>
        <dbReference type="Proteomes" id="UP000648075"/>
    </source>
</evidence>
<dbReference type="PROSITE" id="PS51898">
    <property type="entry name" value="TYR_RECOMBINASE"/>
    <property type="match status" value="1"/>
</dbReference>
<dbReference type="PANTHER" id="PTHR30629:SF2">
    <property type="entry name" value="PROPHAGE INTEGRASE INTS-RELATED"/>
    <property type="match status" value="1"/>
</dbReference>
<dbReference type="InterPro" id="IPR011010">
    <property type="entry name" value="DNA_brk_join_enz"/>
</dbReference>
<dbReference type="CDD" id="cd00801">
    <property type="entry name" value="INT_P4_C"/>
    <property type="match status" value="1"/>
</dbReference>
<dbReference type="Pfam" id="PF22022">
    <property type="entry name" value="Phage_int_M"/>
    <property type="match status" value="1"/>
</dbReference>
<evidence type="ECO:0000256" key="2">
    <source>
        <dbReference type="ARBA" id="ARBA00022908"/>
    </source>
</evidence>
<dbReference type="Pfam" id="PF00589">
    <property type="entry name" value="Phage_integrase"/>
    <property type="match status" value="1"/>
</dbReference>
<dbReference type="InterPro" id="IPR013762">
    <property type="entry name" value="Integrase-like_cat_sf"/>
</dbReference>
<gene>
    <name evidence="7" type="ORF">GCM10011614_17370</name>
</gene>
<dbReference type="Gene3D" id="1.10.150.130">
    <property type="match status" value="1"/>
</dbReference>
<sequence>MGKLSAVAVKAALANPGTYQDGDGLFLKVGKSGAASWLVRLQQDGKRRDIGLGSAKLLILAEAREKAGQLRKAIKVEKRDVLAERKDEASAKVTFREAARQYHAENEAGWKSAVYARQWLASLENYAFPKLGELPTGGIAAADIITVLTPIWQEIPETARQVRNRICAVLDYAHAKGWRSREAPSGNGSLKAGRGLPRQVKARENRKAMPYVALPAFFIALRRKPSFGRLALDLLILTGTRSQEVRLATWAEFDLEARLWTIPAEHMKRGKAHMVPLSDAALAVLAKADALRMVGSDVVFPGATGKPMSDMTLLKVLRDMSEPYHVHGFRSALTDWAANEGFPDAVVEAALAHKTPDAVQAAYRRTTYLGTPGQPGARVKLMGAWGRFCAGGAAGSGNVVPLTGKKAG</sequence>
<proteinExistence type="inferred from homology"/>
<keyword evidence="8" id="KW-1185">Reference proteome</keyword>
<dbReference type="Gene3D" id="3.30.160.390">
    <property type="entry name" value="Integrase, DNA-binding domain"/>
    <property type="match status" value="1"/>
</dbReference>
<reference evidence="7" key="2">
    <citation type="submission" date="2020-09" db="EMBL/GenBank/DDBJ databases">
        <authorList>
            <person name="Sun Q."/>
            <person name="Kim S."/>
        </authorList>
    </citation>
    <scope>NUCLEOTIDE SEQUENCE</scope>
    <source>
        <strain evidence="7">KCTC 32255</strain>
    </source>
</reference>
<dbReference type="PANTHER" id="PTHR30629">
    <property type="entry name" value="PROPHAGE INTEGRASE"/>
    <property type="match status" value="1"/>
</dbReference>
<keyword evidence="2" id="KW-0229">DNA integration</keyword>
<organism evidence="7 8">
    <name type="scientific">Novosphingobium colocasiae</name>
    <dbReference type="NCBI Taxonomy" id="1256513"/>
    <lineage>
        <taxon>Bacteria</taxon>
        <taxon>Pseudomonadati</taxon>
        <taxon>Pseudomonadota</taxon>
        <taxon>Alphaproteobacteria</taxon>
        <taxon>Sphingomonadales</taxon>
        <taxon>Sphingomonadaceae</taxon>
        <taxon>Novosphingobium</taxon>
    </lineage>
</organism>
<reference evidence="7" key="1">
    <citation type="journal article" date="2014" name="Int. J. Syst. Evol. Microbiol.">
        <title>Complete genome sequence of Corynebacterium casei LMG S-19264T (=DSM 44701T), isolated from a smear-ripened cheese.</title>
        <authorList>
            <consortium name="US DOE Joint Genome Institute (JGI-PGF)"/>
            <person name="Walter F."/>
            <person name="Albersmeier A."/>
            <person name="Kalinowski J."/>
            <person name="Ruckert C."/>
        </authorList>
    </citation>
    <scope>NUCLEOTIDE SEQUENCE</scope>
    <source>
        <strain evidence="7">KCTC 32255</strain>
    </source>
</reference>
<protein>
    <submittedName>
        <fullName evidence="7">Phage integrase</fullName>
    </submittedName>
</protein>
<dbReference type="InterPro" id="IPR038488">
    <property type="entry name" value="Integrase_DNA-bd_sf"/>
</dbReference>
<dbReference type="Gene3D" id="1.10.443.10">
    <property type="entry name" value="Intergrase catalytic core"/>
    <property type="match status" value="1"/>
</dbReference>
<dbReference type="InterPro" id="IPR002104">
    <property type="entry name" value="Integrase_catalytic"/>
</dbReference>
<keyword evidence="3" id="KW-0238">DNA-binding</keyword>
<dbReference type="GO" id="GO:0006310">
    <property type="term" value="P:DNA recombination"/>
    <property type="evidence" value="ECO:0007669"/>
    <property type="project" value="UniProtKB-KW"/>
</dbReference>
<evidence type="ECO:0000256" key="5">
    <source>
        <dbReference type="SAM" id="MobiDB-lite"/>
    </source>
</evidence>
<dbReference type="Proteomes" id="UP000648075">
    <property type="component" value="Unassembled WGS sequence"/>
</dbReference>
<dbReference type="InterPro" id="IPR010998">
    <property type="entry name" value="Integrase_recombinase_N"/>
</dbReference>
<accession>A0A918UFW9</accession>
<dbReference type="InterPro" id="IPR025166">
    <property type="entry name" value="Integrase_DNA_bind_dom"/>
</dbReference>
<evidence type="ECO:0000313" key="7">
    <source>
        <dbReference type="EMBL" id="GGZ02822.1"/>
    </source>
</evidence>
<dbReference type="EMBL" id="BMZA01000004">
    <property type="protein sequence ID" value="GGZ02822.1"/>
    <property type="molecule type" value="Genomic_DNA"/>
</dbReference>
<dbReference type="SUPFAM" id="SSF56349">
    <property type="entry name" value="DNA breaking-rejoining enzymes"/>
    <property type="match status" value="1"/>
</dbReference>
<comment type="caution">
    <text evidence="7">The sequence shown here is derived from an EMBL/GenBank/DDBJ whole genome shotgun (WGS) entry which is preliminary data.</text>
</comment>
<name>A0A918UFW9_9SPHN</name>
<dbReference type="GO" id="GO:0015074">
    <property type="term" value="P:DNA integration"/>
    <property type="evidence" value="ECO:0007669"/>
    <property type="project" value="UniProtKB-KW"/>
</dbReference>
<evidence type="ECO:0000259" key="6">
    <source>
        <dbReference type="PROSITE" id="PS51898"/>
    </source>
</evidence>
<dbReference type="AlphaFoldDB" id="A0A918UFW9"/>